<evidence type="ECO:0000313" key="3">
    <source>
        <dbReference type="Proteomes" id="UP000186940"/>
    </source>
</evidence>
<reference evidence="2" key="1">
    <citation type="submission" date="2016-05" db="EMBL/GenBank/DDBJ databases">
        <title>Microbial consortia oxidize butane by reversing methanogenesis.</title>
        <authorList>
            <person name="Laso-Perez R."/>
            <person name="Richter M."/>
            <person name="Wegener G."/>
            <person name="Musat F."/>
        </authorList>
    </citation>
    <scope>NUCLEOTIDE SEQUENCE [LARGE SCALE GENOMIC DNA]</scope>
    <source>
        <strain evidence="2">BOX2</strain>
    </source>
</reference>
<dbReference type="SUPFAM" id="SSF52507">
    <property type="entry name" value="Homo-oligomeric flavin-containing Cys decarboxylases, HFCD"/>
    <property type="match status" value="1"/>
</dbReference>
<dbReference type="EMBL" id="LYOS01000001">
    <property type="protein sequence ID" value="OFV68546.1"/>
    <property type="molecule type" value="Genomic_DNA"/>
</dbReference>
<gene>
    <name evidence="2" type="ORF">SCAL_000222</name>
</gene>
<protein>
    <submittedName>
        <fullName evidence="2">Archaeoflavoprotein AfpA</fullName>
    </submittedName>
</protein>
<dbReference type="InterPro" id="IPR036551">
    <property type="entry name" value="Flavin_trans-like"/>
</dbReference>
<dbReference type="Pfam" id="PF02441">
    <property type="entry name" value="Flavoprotein"/>
    <property type="match status" value="1"/>
</dbReference>
<feature type="domain" description="Flavoprotein" evidence="1">
    <location>
        <begin position="2"/>
        <end position="125"/>
    </location>
</feature>
<sequence>MEALKKKYDLEIIPYASKEGEIVLKFYKLLKRVKEVFPGYKVEKSANAPFLAAKLQMNEFDYFIIAPATANTVAKIAHGIADTLLSNAASQAMKVGIPVYIFPVDQKVGEVETVLPDGKKMKLRIREEDVKNVDALRKMRGIEVLERLDDIEKVLNLS</sequence>
<proteinExistence type="predicted"/>
<name>A0A1F2PD23_9EURY</name>
<accession>A0A1F2PD23</accession>
<dbReference type="STRING" id="1838285.SCAL_000222"/>
<dbReference type="GO" id="GO:0003824">
    <property type="term" value="F:catalytic activity"/>
    <property type="evidence" value="ECO:0007669"/>
    <property type="project" value="InterPro"/>
</dbReference>
<dbReference type="Gene3D" id="3.40.50.1950">
    <property type="entry name" value="Flavin prenyltransferase-like"/>
    <property type="match status" value="1"/>
</dbReference>
<keyword evidence="3" id="KW-1185">Reference proteome</keyword>
<evidence type="ECO:0000313" key="2">
    <source>
        <dbReference type="EMBL" id="OFV68546.1"/>
    </source>
</evidence>
<dbReference type="Proteomes" id="UP000186940">
    <property type="component" value="Unassembled WGS sequence"/>
</dbReference>
<dbReference type="NCBIfam" id="TIGR02699">
    <property type="entry name" value="archaeo_AfpA"/>
    <property type="match status" value="1"/>
</dbReference>
<evidence type="ECO:0000259" key="1">
    <source>
        <dbReference type="Pfam" id="PF02441"/>
    </source>
</evidence>
<organism evidence="2 3">
    <name type="scientific">Candidatus Syntropharchaeum caldarium</name>
    <dbReference type="NCBI Taxonomy" id="1838285"/>
    <lineage>
        <taxon>Archaea</taxon>
        <taxon>Methanobacteriati</taxon>
        <taxon>Methanobacteriota</taxon>
        <taxon>Stenosarchaea group</taxon>
        <taxon>Methanomicrobia</taxon>
        <taxon>Methanosarcinales</taxon>
        <taxon>ANME-2 cluster</taxon>
        <taxon>Candidatus Syntropharchaeum</taxon>
    </lineage>
</organism>
<dbReference type="AlphaFoldDB" id="A0A1F2PD23"/>
<comment type="caution">
    <text evidence="2">The sequence shown here is derived from an EMBL/GenBank/DDBJ whole genome shotgun (WGS) entry which is preliminary data.</text>
</comment>
<dbReference type="InterPro" id="IPR014072">
    <property type="entry name" value="Archaeoflavo_AfpA"/>
</dbReference>
<dbReference type="InterPro" id="IPR003382">
    <property type="entry name" value="Flavoprotein"/>
</dbReference>